<evidence type="ECO:0000256" key="6">
    <source>
        <dbReference type="SAM" id="Phobius"/>
    </source>
</evidence>
<evidence type="ECO:0000256" key="1">
    <source>
        <dbReference type="ARBA" id="ARBA00004651"/>
    </source>
</evidence>
<keyword evidence="10" id="KW-1185">Reference proteome</keyword>
<dbReference type="GO" id="GO:0022857">
    <property type="term" value="F:transmembrane transporter activity"/>
    <property type="evidence" value="ECO:0007669"/>
    <property type="project" value="TreeGrafter"/>
</dbReference>
<evidence type="ECO:0000256" key="2">
    <source>
        <dbReference type="ARBA" id="ARBA00022475"/>
    </source>
</evidence>
<feature type="domain" description="MacB-like periplasmic core" evidence="8">
    <location>
        <begin position="21"/>
        <end position="237"/>
    </location>
</feature>
<feature type="transmembrane region" description="Helical" evidence="6">
    <location>
        <begin position="681"/>
        <end position="706"/>
    </location>
</feature>
<comment type="subcellular location">
    <subcellularLocation>
        <location evidence="1">Cell membrane</location>
        <topology evidence="1">Multi-pass membrane protein</topology>
    </subcellularLocation>
</comment>
<organism evidence="9 10">
    <name type="scientific">Paraflavitalea soli</name>
    <dbReference type="NCBI Taxonomy" id="2315862"/>
    <lineage>
        <taxon>Bacteria</taxon>
        <taxon>Pseudomonadati</taxon>
        <taxon>Bacteroidota</taxon>
        <taxon>Chitinophagia</taxon>
        <taxon>Chitinophagales</taxon>
        <taxon>Chitinophagaceae</taxon>
        <taxon>Paraflavitalea</taxon>
    </lineage>
</organism>
<accession>A0A3B7MPG7</accession>
<feature type="domain" description="MacB-like periplasmic core" evidence="8">
    <location>
        <begin position="494"/>
        <end position="642"/>
    </location>
</feature>
<evidence type="ECO:0000259" key="7">
    <source>
        <dbReference type="Pfam" id="PF02687"/>
    </source>
</evidence>
<feature type="transmembrane region" description="Helical" evidence="6">
    <location>
        <begin position="338"/>
        <end position="367"/>
    </location>
</feature>
<dbReference type="EMBL" id="CP032157">
    <property type="protein sequence ID" value="AXY74876.1"/>
    <property type="molecule type" value="Genomic_DNA"/>
</dbReference>
<dbReference type="PANTHER" id="PTHR30572">
    <property type="entry name" value="MEMBRANE COMPONENT OF TRANSPORTER-RELATED"/>
    <property type="match status" value="1"/>
</dbReference>
<reference evidence="9 10" key="1">
    <citation type="submission" date="2018-09" db="EMBL/GenBank/DDBJ databases">
        <title>Genome sequencing of strain 6GH32-13.</title>
        <authorList>
            <person name="Weon H.-Y."/>
            <person name="Heo J."/>
            <person name="Kwon S.-W."/>
        </authorList>
    </citation>
    <scope>NUCLEOTIDE SEQUENCE [LARGE SCALE GENOMIC DNA]</scope>
    <source>
        <strain evidence="9 10">5GH32-13</strain>
    </source>
</reference>
<evidence type="ECO:0000256" key="3">
    <source>
        <dbReference type="ARBA" id="ARBA00022692"/>
    </source>
</evidence>
<keyword evidence="4 6" id="KW-1133">Transmembrane helix</keyword>
<dbReference type="Pfam" id="PF02687">
    <property type="entry name" value="FtsX"/>
    <property type="match status" value="2"/>
</dbReference>
<evidence type="ECO:0000313" key="9">
    <source>
        <dbReference type="EMBL" id="AXY74876.1"/>
    </source>
</evidence>
<dbReference type="InterPro" id="IPR003838">
    <property type="entry name" value="ABC3_permease_C"/>
</dbReference>
<keyword evidence="3 6" id="KW-0812">Transmembrane</keyword>
<dbReference type="PANTHER" id="PTHR30572:SF18">
    <property type="entry name" value="ABC-TYPE MACROLIDE FAMILY EXPORT SYSTEM PERMEASE COMPONENT 2"/>
    <property type="match status" value="1"/>
</dbReference>
<feature type="domain" description="ABC3 transporter permease C-terminal" evidence="7">
    <location>
        <begin position="685"/>
        <end position="797"/>
    </location>
</feature>
<dbReference type="Proteomes" id="UP000263900">
    <property type="component" value="Chromosome"/>
</dbReference>
<keyword evidence="5 6" id="KW-0472">Membrane</keyword>
<feature type="transmembrane region" description="Helical" evidence="6">
    <location>
        <begin position="20"/>
        <end position="42"/>
    </location>
</feature>
<feature type="domain" description="ABC3 transporter permease C-terminal" evidence="7">
    <location>
        <begin position="299"/>
        <end position="414"/>
    </location>
</feature>
<proteinExistence type="predicted"/>
<dbReference type="OrthoDB" id="5933722at2"/>
<feature type="transmembrane region" description="Helical" evidence="6">
    <location>
        <begin position="387"/>
        <end position="414"/>
    </location>
</feature>
<feature type="transmembrane region" description="Helical" evidence="6">
    <location>
        <begin position="765"/>
        <end position="787"/>
    </location>
</feature>
<gene>
    <name evidence="9" type="ORF">D3H65_13160</name>
</gene>
<dbReference type="InterPro" id="IPR025857">
    <property type="entry name" value="MacB_PCD"/>
</dbReference>
<evidence type="ECO:0000313" key="10">
    <source>
        <dbReference type="Proteomes" id="UP000263900"/>
    </source>
</evidence>
<evidence type="ECO:0000259" key="8">
    <source>
        <dbReference type="Pfam" id="PF12704"/>
    </source>
</evidence>
<dbReference type="GO" id="GO:0005886">
    <property type="term" value="C:plasma membrane"/>
    <property type="evidence" value="ECO:0007669"/>
    <property type="project" value="UniProtKB-SubCell"/>
</dbReference>
<dbReference type="KEGG" id="pseg:D3H65_13160"/>
<keyword evidence="2" id="KW-1003">Cell membrane</keyword>
<feature type="transmembrane region" description="Helical" evidence="6">
    <location>
        <begin position="435"/>
        <end position="455"/>
    </location>
</feature>
<evidence type="ECO:0000256" key="5">
    <source>
        <dbReference type="ARBA" id="ARBA00023136"/>
    </source>
</evidence>
<evidence type="ECO:0000256" key="4">
    <source>
        <dbReference type="ARBA" id="ARBA00022989"/>
    </source>
</evidence>
<dbReference type="RefSeq" id="WP_119050759.1">
    <property type="nucleotide sequence ID" value="NZ_CP032157.1"/>
</dbReference>
<name>A0A3B7MPG7_9BACT</name>
<dbReference type="InterPro" id="IPR050250">
    <property type="entry name" value="Macrolide_Exporter_MacB"/>
</dbReference>
<dbReference type="Pfam" id="PF12704">
    <property type="entry name" value="MacB_PCD"/>
    <property type="match status" value="2"/>
</dbReference>
<dbReference type="AlphaFoldDB" id="A0A3B7MPG7"/>
<sequence length="804" mass="90924">MFSNYIKIAWRNLWKHKVFAVIVIFGMAIAFAASLLLSLTAYHELSYDQFHEHKKNLYQLYFHEQHAKGDETSSTMPVPLAPALKAEYPAIKYISRYGSSATDMVRYNNKEMDLSVRTVDPDFLRMFTFPITAGNANTPLGKLNDMVITAHCAQVLFDKEDPIGKTIELKSGNTWSAFTVTAVTSDFPNNSSLTFDILTRFEHFHDYQELKDVWDSDNHEVFIQLKDDVKQATFEKQTPSFIHKYYTDKLTNLKRDGAQPDKTGELVRLQTIPFTDIHFRTESNTGAGASRFYAYMLLIISGFILFIACVNFVNLSLARSFTRSKEIGIRKVMGARRWQLITQFWGEALIVSLFALITGLAIAYLLLPYYKQVFYQALSVDMLRSPLIIAYILGGFLLVTLFAGGYPAWMVSAFNTIMTVKGKLPVGKSNRVRNTLMVVQFVLSSLLIICTMIVWQQINYLRTKPLGYNKQQVISLPIGGTMDSERALSLMRDRLARESRVVSVTGTDMNIGRGRDGSSTTSMMGFDYKNKGVRTHWLRIDYDYLKTMDIKLLSGRDFSRSYGMDTAGVLINETMAKQLDEKDPLTATLNLDGSQLKVLGVVKDFHFKSLHRELAPLTMMVRPNWPVSYIFVRVQPDNLPASIEVIKNAWKEVNPKAPFLGSFLDENTDRTYNKETRLSKIFMSGAVLAILISCMGLFAIALLVILQRTKEIGIRKVLGASVPHLVGLVSKDFLVLVLAAIVIATPIAWYAMNSWLQSFYYRINISWWVFALAGVIALLIAFITLSLQSVKAAMKNPVNALRSE</sequence>
<protein>
    <submittedName>
        <fullName evidence="9">ABC transporter permease</fullName>
    </submittedName>
</protein>
<feature type="transmembrane region" description="Helical" evidence="6">
    <location>
        <begin position="292"/>
        <end position="317"/>
    </location>
</feature>
<feature type="transmembrane region" description="Helical" evidence="6">
    <location>
        <begin position="733"/>
        <end position="753"/>
    </location>
</feature>